<dbReference type="Pfam" id="PF08022">
    <property type="entry name" value="FAD_binding_8"/>
    <property type="match status" value="1"/>
</dbReference>
<accession>A0AA97ERC0</accession>
<dbReference type="RefSeq" id="WP_316984460.1">
    <property type="nucleotide sequence ID" value="NZ_CP136521.1"/>
</dbReference>
<evidence type="ECO:0000313" key="3">
    <source>
        <dbReference type="Proteomes" id="UP001302486"/>
    </source>
</evidence>
<dbReference type="AlphaFoldDB" id="A0AA97ERC0"/>
<dbReference type="Pfam" id="PF00175">
    <property type="entry name" value="NAD_binding_1"/>
    <property type="match status" value="1"/>
</dbReference>
<dbReference type="PRINTS" id="PR00371">
    <property type="entry name" value="FPNCR"/>
</dbReference>
<reference evidence="3" key="1">
    <citation type="submission" date="2024-06" db="EMBL/GenBank/DDBJ databases">
        <title>Hwangdonia haimaensis gen. nov., sp. nov., a member of the family Flavobacteriaceae isolated from the haima cold seep.</title>
        <authorList>
            <person name="Li J."/>
        </authorList>
    </citation>
    <scope>NUCLEOTIDE SEQUENCE [LARGE SCALE GENOMIC DNA]</scope>
    <source>
        <strain evidence="3">SCSIO 19198</strain>
    </source>
</reference>
<proteinExistence type="predicted"/>
<protein>
    <submittedName>
        <fullName evidence="2">Flavodoxin reductase</fullName>
    </submittedName>
</protein>
<name>A0AA97ERC0_9FLAO</name>
<dbReference type="InterPro" id="IPR017938">
    <property type="entry name" value="Riboflavin_synthase-like_b-brl"/>
</dbReference>
<dbReference type="Gene3D" id="2.40.30.10">
    <property type="entry name" value="Translation factors"/>
    <property type="match status" value="1"/>
</dbReference>
<dbReference type="PANTHER" id="PTHR47354:SF5">
    <property type="entry name" value="PROTEIN RFBI"/>
    <property type="match status" value="1"/>
</dbReference>
<dbReference type="Gene3D" id="3.40.50.80">
    <property type="entry name" value="Nucleotide-binding domain of ferredoxin-NADP reductase (FNR) module"/>
    <property type="match status" value="1"/>
</dbReference>
<dbReference type="InterPro" id="IPR001709">
    <property type="entry name" value="Flavoprot_Pyr_Nucl_cyt_Rdtase"/>
</dbReference>
<dbReference type="GO" id="GO:0016491">
    <property type="term" value="F:oxidoreductase activity"/>
    <property type="evidence" value="ECO:0007669"/>
    <property type="project" value="InterPro"/>
</dbReference>
<dbReference type="KEGG" id="hws:RNZ46_05925"/>
<dbReference type="SUPFAM" id="SSF63380">
    <property type="entry name" value="Riboflavin synthase domain-like"/>
    <property type="match status" value="1"/>
</dbReference>
<dbReference type="EMBL" id="CP136521">
    <property type="protein sequence ID" value="WOD44800.1"/>
    <property type="molecule type" value="Genomic_DNA"/>
</dbReference>
<dbReference type="InterPro" id="IPR050415">
    <property type="entry name" value="MRET"/>
</dbReference>
<sequence>MKTQIVTIKSISQTTHDVLCITTEKPKELQFKPGQATEVFINKPGWETKGRPFTFTCLPSDDDVEFIIKTYPDHSGVTNKLLKLQTGDELILNDIFGAIAYKGEGTFIAGGAGITPFISILRDLKSKNKLEKNTLIFANKTSKDIILEDELQDMLGNNFINILSEEKTEQYAHGFVTKEFLKKNAVSLNSHFYVCGPPPMMDAVNEQLSALNVDSDKIITEAF</sequence>
<keyword evidence="3" id="KW-1185">Reference proteome</keyword>
<evidence type="ECO:0000313" key="2">
    <source>
        <dbReference type="EMBL" id="WOD44800.1"/>
    </source>
</evidence>
<dbReference type="SUPFAM" id="SSF52343">
    <property type="entry name" value="Ferredoxin reductase-like, C-terminal NADP-linked domain"/>
    <property type="match status" value="1"/>
</dbReference>
<feature type="domain" description="FAD-binding FR-type" evidence="1">
    <location>
        <begin position="1"/>
        <end position="102"/>
    </location>
</feature>
<evidence type="ECO:0000259" key="1">
    <source>
        <dbReference type="PROSITE" id="PS51384"/>
    </source>
</evidence>
<dbReference type="CDD" id="cd06196">
    <property type="entry name" value="FNR_like_1"/>
    <property type="match status" value="1"/>
</dbReference>
<organism evidence="2 3">
    <name type="scientific">Hwangdonia lutea</name>
    <dbReference type="NCBI Taxonomy" id="3075823"/>
    <lineage>
        <taxon>Bacteria</taxon>
        <taxon>Pseudomonadati</taxon>
        <taxon>Bacteroidota</taxon>
        <taxon>Flavobacteriia</taxon>
        <taxon>Flavobacteriales</taxon>
        <taxon>Flavobacteriaceae</taxon>
        <taxon>Hwangdonia</taxon>
    </lineage>
</organism>
<dbReference type="InterPro" id="IPR017927">
    <property type="entry name" value="FAD-bd_FR_type"/>
</dbReference>
<dbReference type="InterPro" id="IPR001433">
    <property type="entry name" value="OxRdtase_FAD/NAD-bd"/>
</dbReference>
<dbReference type="InterPro" id="IPR039261">
    <property type="entry name" value="FNR_nucleotide-bd"/>
</dbReference>
<dbReference type="PANTHER" id="PTHR47354">
    <property type="entry name" value="NADH OXIDOREDUCTASE HCR"/>
    <property type="match status" value="1"/>
</dbReference>
<dbReference type="InterPro" id="IPR013112">
    <property type="entry name" value="FAD-bd_8"/>
</dbReference>
<dbReference type="PROSITE" id="PS51384">
    <property type="entry name" value="FAD_FR"/>
    <property type="match status" value="1"/>
</dbReference>
<dbReference type="PRINTS" id="PR00410">
    <property type="entry name" value="PHEHYDRXLASE"/>
</dbReference>
<dbReference type="Proteomes" id="UP001302486">
    <property type="component" value="Chromosome"/>
</dbReference>
<gene>
    <name evidence="2" type="ORF">RNZ46_05925</name>
</gene>